<protein>
    <recommendedName>
        <fullName evidence="4">Glucosamine inositolphosphorylceramide transferase 1 N-terminal domain-containing protein</fullName>
    </recommendedName>
</protein>
<sequence>MTLTIILYILGLALTVAVILVARKAIKKHNKKMRRMHGPNWCIGLYEGPDPLTLFPAKGVTNPILKAADVTNMTSRLVADPFMVKHNSEFVLFFEMMEKKSGKGDIGYATSPDLKTWTYGGTALSEPFHLSYPYVFLHEGEHYMIPEAGKSNEMTLYCASTFPHTWERTATILKGTDRTAPLQDPSVIHHNDHWYLFSYAPQTKNLHLFTASNLKGPWNEHPNSPLIKESRHYARPGGRVIHYSNAIYRYAQDSVPSYGSKVWGFRITELTPATYREEQTSNNPIIQAGNEAWNNKGMHTIDPHQMEDGRWIAIVDGIGDGIGATAP</sequence>
<reference evidence="5 8" key="2">
    <citation type="submission" date="2019-11" db="EMBL/GenBank/DDBJ databases">
        <title>Green- and brown-colored morphotypes of Chlorobia in the stratified aquatic ecosystems of Kandalaksha Gulf (White Sea): A model for study of the accessory genome evolution.</title>
        <authorList>
            <person name="Grouzdev D.S."/>
        </authorList>
    </citation>
    <scope>NUCLEOTIDE SEQUENCE [LARGE SCALE GENOMIC DNA]</scope>
    <source>
        <strain evidence="5 8">ZM</strain>
    </source>
</reference>
<keyword evidence="3" id="KW-0812">Transmembrane</keyword>
<feature type="transmembrane region" description="Helical" evidence="3">
    <location>
        <begin position="6"/>
        <end position="26"/>
    </location>
</feature>
<dbReference type="PANTHER" id="PTHR43772">
    <property type="entry name" value="ENDO-1,4-BETA-XYLANASE"/>
    <property type="match status" value="1"/>
</dbReference>
<dbReference type="InterPro" id="IPR052176">
    <property type="entry name" value="Glycosyl_Hydrlase_43_Enz"/>
</dbReference>
<gene>
    <name evidence="6" type="ORF">EKD02_07645</name>
    <name evidence="5" type="ORF">GJ685_08930</name>
</gene>
<evidence type="ECO:0000313" key="5">
    <source>
        <dbReference type="EMBL" id="MWV55174.1"/>
    </source>
</evidence>
<evidence type="ECO:0000256" key="1">
    <source>
        <dbReference type="ARBA" id="ARBA00022651"/>
    </source>
</evidence>
<keyword evidence="1" id="KW-0858">Xylan degradation</keyword>
<dbReference type="EMBL" id="WUBZ01000058">
    <property type="protein sequence ID" value="MWV55174.1"/>
    <property type="molecule type" value="Genomic_DNA"/>
</dbReference>
<dbReference type="Proteomes" id="UP000489351">
    <property type="component" value="Unassembled WGS sequence"/>
</dbReference>
<reference evidence="6 7" key="1">
    <citation type="submission" date="2018-12" db="EMBL/GenBank/DDBJ databases">
        <authorList>
            <person name="Lunina O.N."/>
            <person name="Grouzdev D.S."/>
            <person name="Gorlenko V.M."/>
            <person name="Savvichev A.S."/>
        </authorList>
    </citation>
    <scope>NUCLEOTIDE SEQUENCE [LARGE SCALE GENOMIC DNA]</scope>
    <source>
        <strain evidence="6 7">BrKhr-17</strain>
    </source>
</reference>
<dbReference type="Proteomes" id="UP000279908">
    <property type="component" value="Unassembled WGS sequence"/>
</dbReference>
<dbReference type="Gene3D" id="2.115.10.20">
    <property type="entry name" value="Glycosyl hydrolase domain, family 43"/>
    <property type="match status" value="2"/>
</dbReference>
<dbReference type="PANTHER" id="PTHR43772:SF2">
    <property type="entry name" value="PUTATIVE (AFU_ORTHOLOGUE AFUA_2G04480)-RELATED"/>
    <property type="match status" value="1"/>
</dbReference>
<keyword evidence="3" id="KW-0472">Membrane</keyword>
<dbReference type="InterPro" id="IPR023296">
    <property type="entry name" value="Glyco_hydro_beta-prop_sf"/>
</dbReference>
<evidence type="ECO:0000313" key="8">
    <source>
        <dbReference type="Proteomes" id="UP000489351"/>
    </source>
</evidence>
<dbReference type="AlphaFoldDB" id="A0A432AT49"/>
<keyword evidence="3" id="KW-1133">Transmembrane helix</keyword>
<dbReference type="RefSeq" id="WP_126384829.1">
    <property type="nucleotide sequence ID" value="NZ_RXYK01000012.1"/>
</dbReference>
<evidence type="ECO:0000256" key="3">
    <source>
        <dbReference type="SAM" id="Phobius"/>
    </source>
</evidence>
<dbReference type="EMBL" id="RXYK01000012">
    <property type="protein sequence ID" value="RTY36808.1"/>
    <property type="molecule type" value="Genomic_DNA"/>
</dbReference>
<keyword evidence="2" id="KW-0119">Carbohydrate metabolism</keyword>
<proteinExistence type="predicted"/>
<evidence type="ECO:0000256" key="2">
    <source>
        <dbReference type="ARBA" id="ARBA00023277"/>
    </source>
</evidence>
<dbReference type="GO" id="GO:0045493">
    <property type="term" value="P:xylan catabolic process"/>
    <property type="evidence" value="ECO:0007669"/>
    <property type="project" value="UniProtKB-KW"/>
</dbReference>
<dbReference type="Pfam" id="PF24793">
    <property type="entry name" value="GINT1_N"/>
    <property type="match status" value="1"/>
</dbReference>
<comment type="caution">
    <text evidence="6">The sequence shown here is derived from an EMBL/GenBank/DDBJ whole genome shotgun (WGS) entry which is preliminary data.</text>
</comment>
<dbReference type="SUPFAM" id="SSF75005">
    <property type="entry name" value="Arabinanase/levansucrase/invertase"/>
    <property type="match status" value="1"/>
</dbReference>
<feature type="domain" description="Glucosamine inositolphosphorylceramide transferase 1 N-terminal" evidence="4">
    <location>
        <begin position="40"/>
        <end position="317"/>
    </location>
</feature>
<organism evidence="6 7">
    <name type="scientific">Chlorobium phaeovibrioides</name>
    <dbReference type="NCBI Taxonomy" id="1094"/>
    <lineage>
        <taxon>Bacteria</taxon>
        <taxon>Pseudomonadati</taxon>
        <taxon>Chlorobiota</taxon>
        <taxon>Chlorobiia</taxon>
        <taxon>Chlorobiales</taxon>
        <taxon>Chlorobiaceae</taxon>
        <taxon>Chlorobium/Pelodictyon group</taxon>
        <taxon>Chlorobium</taxon>
    </lineage>
</organism>
<keyword evidence="8" id="KW-1185">Reference proteome</keyword>
<accession>A0A432AT49</accession>
<evidence type="ECO:0000259" key="4">
    <source>
        <dbReference type="Pfam" id="PF24793"/>
    </source>
</evidence>
<keyword evidence="1" id="KW-0624">Polysaccharide degradation</keyword>
<evidence type="ECO:0000313" key="6">
    <source>
        <dbReference type="EMBL" id="RTY36808.1"/>
    </source>
</evidence>
<evidence type="ECO:0000313" key="7">
    <source>
        <dbReference type="Proteomes" id="UP000279908"/>
    </source>
</evidence>
<dbReference type="InterPro" id="IPR056442">
    <property type="entry name" value="GINT1_N"/>
</dbReference>
<name>A0A432AT49_CHLPH</name>